<reference evidence="7" key="1">
    <citation type="submission" date="2021-09" db="EMBL/GenBank/DDBJ databases">
        <title>Genome of Aequorivita sp. strain F47161.</title>
        <authorList>
            <person name="Wang Y."/>
        </authorList>
    </citation>
    <scope>NUCLEOTIDE SEQUENCE</scope>
    <source>
        <strain evidence="7">F47161</strain>
    </source>
</reference>
<dbReference type="InterPro" id="IPR008969">
    <property type="entry name" value="CarboxyPept-like_regulatory"/>
</dbReference>
<dbReference type="AlphaFoldDB" id="A0A9X1QTS3"/>
<dbReference type="Proteomes" id="UP001139461">
    <property type="component" value="Unassembled WGS sequence"/>
</dbReference>
<keyword evidence="8" id="KW-1185">Reference proteome</keyword>
<feature type="domain" description="Outer membrane protein beta-barrel" evidence="6">
    <location>
        <begin position="547"/>
        <end position="921"/>
    </location>
</feature>
<proteinExistence type="predicted"/>
<evidence type="ECO:0000256" key="4">
    <source>
        <dbReference type="SAM" id="SignalP"/>
    </source>
</evidence>
<dbReference type="InterPro" id="IPR036942">
    <property type="entry name" value="Beta-barrel_TonB_sf"/>
</dbReference>
<dbReference type="EMBL" id="JAIRBA010000002">
    <property type="protein sequence ID" value="MCG2417669.1"/>
    <property type="molecule type" value="Genomic_DNA"/>
</dbReference>
<dbReference type="InterPro" id="IPR037066">
    <property type="entry name" value="Plug_dom_sf"/>
</dbReference>
<evidence type="ECO:0000313" key="8">
    <source>
        <dbReference type="Proteomes" id="UP001139461"/>
    </source>
</evidence>
<keyword evidence="4" id="KW-0732">Signal</keyword>
<dbReference type="Gene3D" id="2.40.170.20">
    <property type="entry name" value="TonB-dependent receptor, beta-barrel domain"/>
    <property type="match status" value="1"/>
</dbReference>
<feature type="domain" description="TonB-dependent receptor plug" evidence="5">
    <location>
        <begin position="129"/>
        <end position="225"/>
    </location>
</feature>
<evidence type="ECO:0000259" key="6">
    <source>
        <dbReference type="Pfam" id="PF14905"/>
    </source>
</evidence>
<dbReference type="Pfam" id="PF14905">
    <property type="entry name" value="OMP_b-brl_3"/>
    <property type="match status" value="1"/>
</dbReference>
<comment type="subcellular location">
    <subcellularLocation>
        <location evidence="1">Cell outer membrane</location>
    </subcellularLocation>
</comment>
<dbReference type="PANTHER" id="PTHR40980">
    <property type="entry name" value="PLUG DOMAIN-CONTAINING PROTEIN"/>
    <property type="match status" value="1"/>
</dbReference>
<feature type="chain" id="PRO_5040969945" evidence="4">
    <location>
        <begin position="19"/>
        <end position="923"/>
    </location>
</feature>
<dbReference type="Pfam" id="PF13715">
    <property type="entry name" value="CarbopepD_reg_2"/>
    <property type="match status" value="1"/>
</dbReference>
<keyword evidence="7" id="KW-0675">Receptor</keyword>
<keyword evidence="3" id="KW-0998">Cell outer membrane</keyword>
<dbReference type="SUPFAM" id="SSF56935">
    <property type="entry name" value="Porins"/>
    <property type="match status" value="1"/>
</dbReference>
<evidence type="ECO:0000256" key="3">
    <source>
        <dbReference type="ARBA" id="ARBA00023237"/>
    </source>
</evidence>
<feature type="signal peptide" evidence="4">
    <location>
        <begin position="1"/>
        <end position="18"/>
    </location>
</feature>
<dbReference type="Gene3D" id="2.170.130.10">
    <property type="entry name" value="TonB-dependent receptor, plug domain"/>
    <property type="match status" value="1"/>
</dbReference>
<dbReference type="InterPro" id="IPR012910">
    <property type="entry name" value="Plug_dom"/>
</dbReference>
<dbReference type="RefSeq" id="WP_237601489.1">
    <property type="nucleotide sequence ID" value="NZ_JAIRBA010000002.1"/>
</dbReference>
<dbReference type="PANTHER" id="PTHR40980:SF5">
    <property type="entry name" value="TONB-DEPENDENT RECEPTOR"/>
    <property type="match status" value="1"/>
</dbReference>
<dbReference type="SUPFAM" id="SSF49464">
    <property type="entry name" value="Carboxypeptidase regulatory domain-like"/>
    <property type="match status" value="1"/>
</dbReference>
<evidence type="ECO:0000256" key="1">
    <source>
        <dbReference type="ARBA" id="ARBA00004442"/>
    </source>
</evidence>
<evidence type="ECO:0000256" key="2">
    <source>
        <dbReference type="ARBA" id="ARBA00023136"/>
    </source>
</evidence>
<keyword evidence="2" id="KW-0472">Membrane</keyword>
<dbReference type="Pfam" id="PF07715">
    <property type="entry name" value="Plug"/>
    <property type="match status" value="1"/>
</dbReference>
<gene>
    <name evidence="7" type="ORF">K8089_01450</name>
</gene>
<dbReference type="InterPro" id="IPR041700">
    <property type="entry name" value="OMP_b-brl_3"/>
</dbReference>
<comment type="caution">
    <text evidence="7">The sequence shown here is derived from an EMBL/GenBank/DDBJ whole genome shotgun (WGS) entry which is preliminary data.</text>
</comment>
<name>A0A9X1QTS3_9FLAO</name>
<evidence type="ECO:0000313" key="7">
    <source>
        <dbReference type="EMBL" id="MCG2417669.1"/>
    </source>
</evidence>
<sequence>MKTILKLTFFFFTAITIAQNGTIAGILTDSEYNNEPLPFANVFIKNTTIGVTSDFDGFYTIKNLKPGIYNVVFSYVGYETVEIPNVEVTANNITNIDLPMKASAAALDEVVIKTTVRRESEMALLLEQKKATTIKESIGAEQLSKLGVSDAAGATTKISGVSKTDGSGDIFVRGLGDRYLYTTLNGLPIPSDNIERKNINLNLFPTRLIESIDVSKTTSPNLSADQASGNIDINTKELSGSSLLSASASTSINTNVSRNGVFKNFKISPNYQDVSFGFYKKNVPTNRAIVTQSWSPEIVDFPLNRLFSVSAGQRIGDKLSVLFTAGQSQEFEYSEGAFKQYRSNYLDDKIPDAITWKKEVATSGLFHLRFRADDNNDIKFNTLLINKIEDEVFEGGRSGAAVIYEETDPEEGLSQFIRDQNLKKTLLLVTQLSGEHNLGEKNELEWAAGYNFLSADEPNRIRNEVNFNSETVQLGRTGGFQQRKSVQKIEDTEYNGRLNDLIKIIDEDENLFHINIGGTHRNKTRDFGSQFFGVEETITNAVNPSSIDEISEIFTQQNFSNGLLKRNTLSPDFYKGELQSTAGYTNFTGVRGKLTLQAGLRFQSDNIDVNWNVNNFPGRKGSVTKDYNRVFPSINVKYNLNEKHSIRFANSYTTTLPEFKEIAPFEYVSPVGQVTRGNPNIEASLNRNFDLKWEFFPSRNQLLSLTGFYKLIEDPINKVQDRGSAGVFSYFNAGDEAEVYGLEVEGRVNLISGDERPNLKLNVNASRMWHKQDLKEVYDNDGNFVRTFRYKGLTETGLEGASNWIVNGSLNFNTNNKNPFEATLSANYASDRIYALGAPEFQSSGDVNYNDAIIETGVVSLDLILNKKITDHFKIGISGKNILNPEIKRTQLIKPTTTNIETEETVLSYTRGARLGLNLNYTF</sequence>
<protein>
    <submittedName>
        <fullName evidence="7">TonB-dependent receptor</fullName>
    </submittedName>
</protein>
<organism evidence="7 8">
    <name type="scientific">Aequorivita vitellina</name>
    <dbReference type="NCBI Taxonomy" id="2874475"/>
    <lineage>
        <taxon>Bacteria</taxon>
        <taxon>Pseudomonadati</taxon>
        <taxon>Bacteroidota</taxon>
        <taxon>Flavobacteriia</taxon>
        <taxon>Flavobacteriales</taxon>
        <taxon>Flavobacteriaceae</taxon>
        <taxon>Aequorivita</taxon>
    </lineage>
</organism>
<dbReference type="GO" id="GO:0009279">
    <property type="term" value="C:cell outer membrane"/>
    <property type="evidence" value="ECO:0007669"/>
    <property type="project" value="UniProtKB-SubCell"/>
</dbReference>
<evidence type="ECO:0000259" key="5">
    <source>
        <dbReference type="Pfam" id="PF07715"/>
    </source>
</evidence>
<dbReference type="Gene3D" id="2.60.40.1120">
    <property type="entry name" value="Carboxypeptidase-like, regulatory domain"/>
    <property type="match status" value="1"/>
</dbReference>
<accession>A0A9X1QTS3</accession>